<dbReference type="GeneID" id="17299695"/>
<dbReference type="RefSeq" id="XP_005830018.1">
    <property type="nucleotide sequence ID" value="XM_005829961.1"/>
</dbReference>
<dbReference type="KEGG" id="gtt:GUITHDRAFT_111081"/>
<dbReference type="HOGENOM" id="CLU_1819517_0_0_1"/>
<evidence type="ECO:0000313" key="3">
    <source>
        <dbReference type="Proteomes" id="UP000011087"/>
    </source>
</evidence>
<protein>
    <submittedName>
        <fullName evidence="1 2">Uncharacterized protein</fullName>
    </submittedName>
</protein>
<evidence type="ECO:0000313" key="1">
    <source>
        <dbReference type="EMBL" id="EKX43038.1"/>
    </source>
</evidence>
<name>L1J3D1_GUITC</name>
<keyword evidence="3" id="KW-1185">Reference proteome</keyword>
<organism evidence="1">
    <name type="scientific">Guillardia theta (strain CCMP2712)</name>
    <name type="common">Cryptophyte</name>
    <dbReference type="NCBI Taxonomy" id="905079"/>
    <lineage>
        <taxon>Eukaryota</taxon>
        <taxon>Cryptophyceae</taxon>
        <taxon>Pyrenomonadales</taxon>
        <taxon>Geminigeraceae</taxon>
        <taxon>Guillardia</taxon>
    </lineage>
</organism>
<dbReference type="EnsemblProtists" id="EKX43038">
    <property type="protein sequence ID" value="EKX43038"/>
    <property type="gene ID" value="GUITHDRAFT_111081"/>
</dbReference>
<gene>
    <name evidence="1" type="ORF">GUITHDRAFT_111081</name>
</gene>
<evidence type="ECO:0000313" key="2">
    <source>
        <dbReference type="EnsemblProtists" id="EKX43038"/>
    </source>
</evidence>
<dbReference type="EMBL" id="JH993013">
    <property type="protein sequence ID" value="EKX43038.1"/>
    <property type="molecule type" value="Genomic_DNA"/>
</dbReference>
<reference evidence="3" key="2">
    <citation type="submission" date="2012-11" db="EMBL/GenBank/DDBJ databases">
        <authorList>
            <person name="Kuo A."/>
            <person name="Curtis B.A."/>
            <person name="Tanifuji G."/>
            <person name="Burki F."/>
            <person name="Gruber A."/>
            <person name="Irimia M."/>
            <person name="Maruyama S."/>
            <person name="Arias M.C."/>
            <person name="Ball S.G."/>
            <person name="Gile G.H."/>
            <person name="Hirakawa Y."/>
            <person name="Hopkins J.F."/>
            <person name="Rensing S.A."/>
            <person name="Schmutz J."/>
            <person name="Symeonidi A."/>
            <person name="Elias M."/>
            <person name="Eveleigh R.J."/>
            <person name="Herman E.K."/>
            <person name="Klute M.J."/>
            <person name="Nakayama T."/>
            <person name="Obornik M."/>
            <person name="Reyes-Prieto A."/>
            <person name="Armbrust E.V."/>
            <person name="Aves S.J."/>
            <person name="Beiko R.G."/>
            <person name="Coutinho P."/>
            <person name="Dacks J.B."/>
            <person name="Durnford D.G."/>
            <person name="Fast N.M."/>
            <person name="Green B.R."/>
            <person name="Grisdale C."/>
            <person name="Hempe F."/>
            <person name="Henrissat B."/>
            <person name="Hoppner M.P."/>
            <person name="Ishida K.-I."/>
            <person name="Kim E."/>
            <person name="Koreny L."/>
            <person name="Kroth P.G."/>
            <person name="Liu Y."/>
            <person name="Malik S.-B."/>
            <person name="Maier U.G."/>
            <person name="McRose D."/>
            <person name="Mock T."/>
            <person name="Neilson J.A."/>
            <person name="Onodera N.T."/>
            <person name="Poole A.M."/>
            <person name="Pritham E.J."/>
            <person name="Richards T.A."/>
            <person name="Rocap G."/>
            <person name="Roy S.W."/>
            <person name="Sarai C."/>
            <person name="Schaack S."/>
            <person name="Shirato S."/>
            <person name="Slamovits C.H."/>
            <person name="Spencer D.F."/>
            <person name="Suzuki S."/>
            <person name="Worden A.Z."/>
            <person name="Zauner S."/>
            <person name="Barry K."/>
            <person name="Bell C."/>
            <person name="Bharti A.K."/>
            <person name="Crow J.A."/>
            <person name="Grimwood J."/>
            <person name="Kramer R."/>
            <person name="Lindquist E."/>
            <person name="Lucas S."/>
            <person name="Salamov A."/>
            <person name="McFadden G.I."/>
            <person name="Lane C.E."/>
            <person name="Keeling P.J."/>
            <person name="Gray M.W."/>
            <person name="Grigoriev I.V."/>
            <person name="Archibald J.M."/>
        </authorList>
    </citation>
    <scope>NUCLEOTIDE SEQUENCE</scope>
    <source>
        <strain evidence="3">CCMP2712</strain>
    </source>
</reference>
<accession>L1J3D1</accession>
<dbReference type="AlphaFoldDB" id="L1J3D1"/>
<reference evidence="1 3" key="1">
    <citation type="journal article" date="2012" name="Nature">
        <title>Algal genomes reveal evolutionary mosaicism and the fate of nucleomorphs.</title>
        <authorList>
            <consortium name="DOE Joint Genome Institute"/>
            <person name="Curtis B.A."/>
            <person name="Tanifuji G."/>
            <person name="Burki F."/>
            <person name="Gruber A."/>
            <person name="Irimia M."/>
            <person name="Maruyama S."/>
            <person name="Arias M.C."/>
            <person name="Ball S.G."/>
            <person name="Gile G.H."/>
            <person name="Hirakawa Y."/>
            <person name="Hopkins J.F."/>
            <person name="Kuo A."/>
            <person name="Rensing S.A."/>
            <person name="Schmutz J."/>
            <person name="Symeonidi A."/>
            <person name="Elias M."/>
            <person name="Eveleigh R.J."/>
            <person name="Herman E.K."/>
            <person name="Klute M.J."/>
            <person name="Nakayama T."/>
            <person name="Obornik M."/>
            <person name="Reyes-Prieto A."/>
            <person name="Armbrust E.V."/>
            <person name="Aves S.J."/>
            <person name="Beiko R.G."/>
            <person name="Coutinho P."/>
            <person name="Dacks J.B."/>
            <person name="Durnford D.G."/>
            <person name="Fast N.M."/>
            <person name="Green B.R."/>
            <person name="Grisdale C.J."/>
            <person name="Hempel F."/>
            <person name="Henrissat B."/>
            <person name="Hoppner M.P."/>
            <person name="Ishida K."/>
            <person name="Kim E."/>
            <person name="Koreny L."/>
            <person name="Kroth P.G."/>
            <person name="Liu Y."/>
            <person name="Malik S.B."/>
            <person name="Maier U.G."/>
            <person name="McRose D."/>
            <person name="Mock T."/>
            <person name="Neilson J.A."/>
            <person name="Onodera N.T."/>
            <person name="Poole A.M."/>
            <person name="Pritham E.J."/>
            <person name="Richards T.A."/>
            <person name="Rocap G."/>
            <person name="Roy S.W."/>
            <person name="Sarai C."/>
            <person name="Schaack S."/>
            <person name="Shirato S."/>
            <person name="Slamovits C.H."/>
            <person name="Spencer D.F."/>
            <person name="Suzuki S."/>
            <person name="Worden A.Z."/>
            <person name="Zauner S."/>
            <person name="Barry K."/>
            <person name="Bell C."/>
            <person name="Bharti A.K."/>
            <person name="Crow J.A."/>
            <person name="Grimwood J."/>
            <person name="Kramer R."/>
            <person name="Lindquist E."/>
            <person name="Lucas S."/>
            <person name="Salamov A."/>
            <person name="McFadden G.I."/>
            <person name="Lane C.E."/>
            <person name="Keeling P.J."/>
            <person name="Gray M.W."/>
            <person name="Grigoriev I.V."/>
            <person name="Archibald J.M."/>
        </authorList>
    </citation>
    <scope>NUCLEOTIDE SEQUENCE</scope>
    <source>
        <strain evidence="1 3">CCMP2712</strain>
    </source>
</reference>
<proteinExistence type="predicted"/>
<sequence length="142" mass="16247">MEMEMKMEMEMEIDWDRGNFNSKTLAGIAALLALVGVVGIATIHVRRSELLVDYFPVQVVNIPRKQILYVGAQCEASCKDNFLKCTHGLGQREYPSDLSYYPPNQAAEWTPTATGLDLWKQDILHCYQLYQKFCMPQCANMF</sequence>
<reference evidence="2" key="3">
    <citation type="submission" date="2016-03" db="UniProtKB">
        <authorList>
            <consortium name="EnsemblProtists"/>
        </authorList>
    </citation>
    <scope>IDENTIFICATION</scope>
</reference>
<dbReference type="Proteomes" id="UP000011087">
    <property type="component" value="Unassembled WGS sequence"/>
</dbReference>
<dbReference type="PaxDb" id="55529-EKX43038"/>